<dbReference type="SUPFAM" id="SSF117281">
    <property type="entry name" value="Kelch motif"/>
    <property type="match status" value="1"/>
</dbReference>
<proteinExistence type="predicted"/>
<gene>
    <name evidence="1" type="ORF">ENU28_02430</name>
</gene>
<protein>
    <submittedName>
        <fullName evidence="1">T9SS type A sorting domain-containing protein</fullName>
    </submittedName>
</protein>
<dbReference type="Gene3D" id="2.120.10.80">
    <property type="entry name" value="Kelch-type beta propeller"/>
    <property type="match status" value="1"/>
</dbReference>
<organism evidence="1">
    <name type="scientific">candidate division WOR-3 bacterium</name>
    <dbReference type="NCBI Taxonomy" id="2052148"/>
    <lineage>
        <taxon>Bacteria</taxon>
        <taxon>Bacteria division WOR-3</taxon>
    </lineage>
</organism>
<dbReference type="InterPro" id="IPR019825">
    <property type="entry name" value="Lectin_legB_Mn/Ca_BS"/>
</dbReference>
<reference evidence="1" key="1">
    <citation type="journal article" date="2020" name="mSystems">
        <title>Genome- and Community-Level Interaction Insights into Carbon Utilization and Element Cycling Functions of Hydrothermarchaeota in Hydrothermal Sediment.</title>
        <authorList>
            <person name="Zhou Z."/>
            <person name="Liu Y."/>
            <person name="Xu W."/>
            <person name="Pan J."/>
            <person name="Luo Z.H."/>
            <person name="Li M."/>
        </authorList>
    </citation>
    <scope>NUCLEOTIDE SEQUENCE [LARGE SCALE GENOMIC DNA]</scope>
    <source>
        <strain evidence="1">SpSt-655</strain>
    </source>
</reference>
<dbReference type="EMBL" id="DTBX01000085">
    <property type="protein sequence ID" value="HGQ55303.1"/>
    <property type="molecule type" value="Genomic_DNA"/>
</dbReference>
<evidence type="ECO:0000313" key="1">
    <source>
        <dbReference type="EMBL" id="HGQ55303.1"/>
    </source>
</evidence>
<dbReference type="AlphaFoldDB" id="A0A7V4CHR0"/>
<dbReference type="SUPFAM" id="SSF63825">
    <property type="entry name" value="YWTD domain"/>
    <property type="match status" value="1"/>
</dbReference>
<dbReference type="PROSITE" id="PS00307">
    <property type="entry name" value="LECTIN_LEGUME_BETA"/>
    <property type="match status" value="1"/>
</dbReference>
<dbReference type="InterPro" id="IPR013783">
    <property type="entry name" value="Ig-like_fold"/>
</dbReference>
<comment type="caution">
    <text evidence="1">The sequence shown here is derived from an EMBL/GenBank/DDBJ whole genome shotgun (WGS) entry which is preliminary data.</text>
</comment>
<dbReference type="InterPro" id="IPR015915">
    <property type="entry name" value="Kelch-typ_b-propeller"/>
</dbReference>
<dbReference type="Gene3D" id="2.60.40.10">
    <property type="entry name" value="Immunoglobulins"/>
    <property type="match status" value="1"/>
</dbReference>
<name>A0A7V4CHR0_UNCW3</name>
<sequence>MRVIILSLVFLSLSFSQVLIWYDDMTNFPQNWTLGGVGDTWTRVSTRYYSSPYSAKCSKDSLYRSNVNIWMERSVNLSGFYSGAVVFYIYQDLDSSDYIYFEYYSGSEWITFWQSNGFAGGFIQRVMAPIPNTATKIRFRFSSDSVNVSEGVYIDDVTVYGYRYDVGVTEIVAPKGILDSGTTITPKAKVKNFGDFMTTCTVRMRIGTFYNNIQVVNNLSPGQVREVSFSSWQVRQRGTWVVKCSTQLRNDYNPNNDWKVETVFVRVRDVGVVSILAPTGNVDSGTSHTPQAKIKNYGNTNEDVGVLFKIGTNYRDSLFLNLPAGKETTLSFNQWLAIQRGKNIVKCSLLFNDFVPNNNYRIDSVFVRVFDVGIKEILQPIGTVDSGTNIIPKAKVKNYGNVIANFKSYFKIGNFYWDSLVCNLPAERETILSFNQWYAAIRGKHLVKCSLLINDRFLENNYQIDSVFVRIWDCGVKEILAPTGIIDSGTSVIPEVKIINYGNIDQEFSVLFKIGDFYNDSVHLYLTAERDTTISFNEWQAKERGKHLVKCTLLVTDNFPENNYKLDSVFVRVLDVGLTEIITPKGEVDSTGILTPQAKVKNYGNTSVNFFTTIKITGDEYYWISETYVEDLLPNEVRIINFPNWQIAKRGEYVVTCSTRLVNDQIPINNKKEENFTVQVHDCGIITVYSPPEECDSNKTYPVITLIKNYGTVNKNLKLSFKIGDDYLSVRTLTLNAGETLAVEFDSWQPRRRDYVCSQCVIDSCYNDINPLNDTIRSAHFVKVIDVGILRIVSPSDSVSEGEIIPQIEIKNFGNVSTWIMLKIVIYHNNLPIYLDSVSVEMQPYEIKIVSFSPWQANEGSFTILAQLILNGDMEPENDTLYRDFVVESYEPWVLLRDIPRGSYKGVKGGSALAFGNNLVFAFKGNNTREFYIYCCSTGTWKEGKPLPSGDKGKNIKDGGALVYDKKHNLLFATKGNKTKEFYCYYPEFDSWERKRDIPGKKGIGGGTSLTYFSLSEDTNYVILLKGGTKEFYAYWIEKDSWLTLKELPGEKKFKKGSAITSDNNYIYILKGNTNEFFAYDIRKDSFEIRKSLPLVGRNLKKKKAKDGASLCCDGKRIYAFKGGNCNEFWYYDILNNEWIEGEPIPLAPSNKKVKSGGALVYDEINKRVYALKGSNTYEFWRYLPRKNVFLSKENLNKEFPLTINSEKSTLIGKKVREIKIYNLLGNLVYRKKGTKEIPKLRRGIYIIKIKFEDYEINKKVFIIN</sequence>
<accession>A0A7V4CHR0</accession>